<evidence type="ECO:0000313" key="5">
    <source>
        <dbReference type="EMBL" id="SMO96318.1"/>
    </source>
</evidence>
<dbReference type="PANTHER" id="PTHR43775">
    <property type="entry name" value="FATTY ACID SYNTHASE"/>
    <property type="match status" value="1"/>
</dbReference>
<proteinExistence type="predicted"/>
<dbReference type="PROSITE" id="PS50075">
    <property type="entry name" value="CARRIER"/>
    <property type="match status" value="1"/>
</dbReference>
<organism evidence="5 6">
    <name type="scientific">Melghirimyces algeriensis</name>
    <dbReference type="NCBI Taxonomy" id="910412"/>
    <lineage>
        <taxon>Bacteria</taxon>
        <taxon>Bacillati</taxon>
        <taxon>Bacillota</taxon>
        <taxon>Bacilli</taxon>
        <taxon>Bacillales</taxon>
        <taxon>Thermoactinomycetaceae</taxon>
        <taxon>Melghirimyces</taxon>
    </lineage>
</organism>
<dbReference type="GO" id="GO:0031177">
    <property type="term" value="F:phosphopantetheine binding"/>
    <property type="evidence" value="ECO:0007669"/>
    <property type="project" value="InterPro"/>
</dbReference>
<feature type="non-terminal residue" evidence="5">
    <location>
        <position position="1"/>
    </location>
</feature>
<dbReference type="Proteomes" id="UP000315636">
    <property type="component" value="Unassembled WGS sequence"/>
</dbReference>
<sequence length="748" mass="83105">CIRQCQANHEEYMDNLRAVADLFVQGYELDYPALFADGQYSRVPLPTYPFAKERYWVSQPDAPATAEVTPSPISEEPQAAAEVADTAGDSQLMTFAESWQPQPLPDERVTPSKVWVCFLSDPTHQQALRTAVQARHPGTEVIFVAQGATDHQESPHHYQLNREEGPAYRQTLNQIAADWGTGFALFYLWPLEDRASIRDYRPLFHLLQAAGEAQPARFLWAGEWTTPLERCYLESWIGWERSLGLILPQMGVAGILRKVTPEGLDMVEWLDRLADELASPALESVLYEGDRRYVCRMEPTNALQDKTSAQMIKEGGTYLITGGGGGLGRRLAAGLTRLRSVNLVLTGRSPLSDALATEIQQWEQAGSQVIYCQADVCDRAAMENVRQEIKARFGGMDGVIHAAGLAGNKSLFTKSTADFARVLAPKVQGVQVLDEVFAPESPDFVCYFSSSSAILGDMGAGDYAIANRFLMAYAHQREVASPGKTLVINWPLWKEGGMGLGDDEQTHLYLASSGQRALETEEGLALFERLLGQEPTQQLVLVGQPERVHRFLGLGQTTTVESPPGWSVALDLPAGRGRRKEMKGLSVRQCVEWDLKEIASQLLKIPRNQLHLESNLADFGFDSITLAAFAEQLTVHYEVEITPALFFGYPTLGKLADYYMTEHTESMAAFYREGATEKSQREEPQPTMVKPLEQERKPEEPQASVKPEKEPIAVIGMSGRFPGARNIAQMWEHLANGEDQVQPATRWS</sequence>
<dbReference type="InterPro" id="IPR036736">
    <property type="entry name" value="ACP-like_sf"/>
</dbReference>
<dbReference type="SUPFAM" id="SSF47336">
    <property type="entry name" value="ACP-like"/>
    <property type="match status" value="1"/>
</dbReference>
<dbReference type="EMBL" id="FXTI01000023">
    <property type="protein sequence ID" value="SMO96318.1"/>
    <property type="molecule type" value="Genomic_DNA"/>
</dbReference>
<keyword evidence="6" id="KW-1185">Reference proteome</keyword>
<dbReference type="CDD" id="cd08953">
    <property type="entry name" value="KR_2_SDR_x"/>
    <property type="match status" value="1"/>
</dbReference>
<dbReference type="RefSeq" id="WP_185956397.1">
    <property type="nucleotide sequence ID" value="NZ_FXTI01000023.1"/>
</dbReference>
<evidence type="ECO:0000313" key="6">
    <source>
        <dbReference type="Proteomes" id="UP000315636"/>
    </source>
</evidence>
<dbReference type="InterPro" id="IPR009081">
    <property type="entry name" value="PP-bd_ACP"/>
</dbReference>
<dbReference type="SUPFAM" id="SSF51735">
    <property type="entry name" value="NAD(P)-binding Rossmann-fold domains"/>
    <property type="match status" value="1"/>
</dbReference>
<gene>
    <name evidence="5" type="ORF">SAMN06264849_1231</name>
</gene>
<dbReference type="InterPro" id="IPR057326">
    <property type="entry name" value="KR_dom"/>
</dbReference>
<keyword evidence="2" id="KW-0597">Phosphoprotein</keyword>
<name>A0A521FJG0_9BACL</name>
<feature type="compositionally biased region" description="Basic and acidic residues" evidence="3">
    <location>
        <begin position="674"/>
        <end position="684"/>
    </location>
</feature>
<evidence type="ECO:0000256" key="2">
    <source>
        <dbReference type="ARBA" id="ARBA00022553"/>
    </source>
</evidence>
<feature type="domain" description="Carrier" evidence="4">
    <location>
        <begin position="586"/>
        <end position="663"/>
    </location>
</feature>
<dbReference type="SMART" id="SM00823">
    <property type="entry name" value="PKS_PP"/>
    <property type="match status" value="1"/>
</dbReference>
<dbReference type="AlphaFoldDB" id="A0A521FJG0"/>
<dbReference type="Gene3D" id="3.40.47.10">
    <property type="match status" value="1"/>
</dbReference>
<evidence type="ECO:0000256" key="1">
    <source>
        <dbReference type="ARBA" id="ARBA00022450"/>
    </source>
</evidence>
<dbReference type="InterPro" id="IPR020806">
    <property type="entry name" value="PKS_PP-bd"/>
</dbReference>
<dbReference type="Gene3D" id="1.10.1200.10">
    <property type="entry name" value="ACP-like"/>
    <property type="match status" value="1"/>
</dbReference>
<dbReference type="GO" id="GO:0004312">
    <property type="term" value="F:fatty acid synthase activity"/>
    <property type="evidence" value="ECO:0007669"/>
    <property type="project" value="TreeGrafter"/>
</dbReference>
<dbReference type="InterPro" id="IPR050091">
    <property type="entry name" value="PKS_NRPS_Biosynth_Enz"/>
</dbReference>
<accession>A0A521FJG0</accession>
<reference evidence="5 6" key="1">
    <citation type="submission" date="2017-05" db="EMBL/GenBank/DDBJ databases">
        <authorList>
            <person name="Varghese N."/>
            <person name="Submissions S."/>
        </authorList>
    </citation>
    <scope>NUCLEOTIDE SEQUENCE [LARGE SCALE GENOMIC DNA]</scope>
    <source>
        <strain evidence="5 6">DSM 45474</strain>
    </source>
</reference>
<dbReference type="Pfam" id="PF00550">
    <property type="entry name" value="PP-binding"/>
    <property type="match status" value="1"/>
</dbReference>
<dbReference type="InterPro" id="IPR016039">
    <property type="entry name" value="Thiolase-like"/>
</dbReference>
<dbReference type="Gene3D" id="3.30.70.3290">
    <property type="match status" value="1"/>
</dbReference>
<dbReference type="Pfam" id="PF08659">
    <property type="entry name" value="KR"/>
    <property type="match status" value="1"/>
</dbReference>
<dbReference type="InterPro" id="IPR036291">
    <property type="entry name" value="NAD(P)-bd_dom_sf"/>
</dbReference>
<dbReference type="InterPro" id="IPR014030">
    <property type="entry name" value="Ketoacyl_synth_N"/>
</dbReference>
<evidence type="ECO:0000256" key="3">
    <source>
        <dbReference type="SAM" id="MobiDB-lite"/>
    </source>
</evidence>
<protein>
    <submittedName>
        <fullName evidence="5">NAD(P)-dependent dehydrogenase, short-chain alcohol dehydrogenase family</fullName>
    </submittedName>
</protein>
<feature type="compositionally biased region" description="Basic and acidic residues" evidence="3">
    <location>
        <begin position="692"/>
        <end position="711"/>
    </location>
</feature>
<dbReference type="PANTHER" id="PTHR43775:SF37">
    <property type="entry name" value="SI:DKEY-61P9.11"/>
    <property type="match status" value="1"/>
</dbReference>
<dbReference type="Gene3D" id="3.40.50.720">
    <property type="entry name" value="NAD(P)-binding Rossmann-like Domain"/>
    <property type="match status" value="1"/>
</dbReference>
<evidence type="ECO:0000259" key="4">
    <source>
        <dbReference type="PROSITE" id="PS50075"/>
    </source>
</evidence>
<dbReference type="Pfam" id="PF00109">
    <property type="entry name" value="ketoacyl-synt"/>
    <property type="match status" value="1"/>
</dbReference>
<dbReference type="InterPro" id="IPR013968">
    <property type="entry name" value="PKS_KR"/>
</dbReference>
<feature type="non-terminal residue" evidence="5">
    <location>
        <position position="748"/>
    </location>
</feature>
<dbReference type="GO" id="GO:0006633">
    <property type="term" value="P:fatty acid biosynthetic process"/>
    <property type="evidence" value="ECO:0007669"/>
    <property type="project" value="TreeGrafter"/>
</dbReference>
<dbReference type="SMART" id="SM00822">
    <property type="entry name" value="PKS_KR"/>
    <property type="match status" value="1"/>
</dbReference>
<keyword evidence="1" id="KW-0596">Phosphopantetheine</keyword>
<feature type="region of interest" description="Disordered" evidence="3">
    <location>
        <begin position="673"/>
        <end position="712"/>
    </location>
</feature>